<accession>A0A6V7NYM8</accession>
<evidence type="ECO:0000256" key="3">
    <source>
        <dbReference type="ARBA" id="ARBA00022771"/>
    </source>
</evidence>
<keyword evidence="3" id="KW-0863">Zinc-finger</keyword>
<evidence type="ECO:0000256" key="5">
    <source>
        <dbReference type="SAM" id="MobiDB-lite"/>
    </source>
</evidence>
<gene>
    <name evidence="7" type="ORF">CB5_LOCUS6870</name>
</gene>
<dbReference type="InterPro" id="IPR051366">
    <property type="entry name" value="DEF8"/>
</dbReference>
<evidence type="ECO:0000259" key="6">
    <source>
        <dbReference type="SMART" id="SM01175"/>
    </source>
</evidence>
<dbReference type="InterPro" id="IPR025258">
    <property type="entry name" value="RH_dom"/>
</dbReference>
<keyword evidence="2" id="KW-0677">Repeat</keyword>
<evidence type="ECO:0000313" key="7">
    <source>
        <dbReference type="EMBL" id="CAD1823659.1"/>
    </source>
</evidence>
<keyword evidence="1" id="KW-0479">Metal-binding</keyword>
<reference evidence="7" key="1">
    <citation type="submission" date="2020-07" db="EMBL/GenBank/DDBJ databases">
        <authorList>
            <person name="Lin J."/>
        </authorList>
    </citation>
    <scope>NUCLEOTIDE SEQUENCE</scope>
</reference>
<dbReference type="SMART" id="SM01175">
    <property type="entry name" value="DUF4206"/>
    <property type="match status" value="1"/>
</dbReference>
<organism evidence="7">
    <name type="scientific">Ananas comosus var. bracteatus</name>
    <name type="common">red pineapple</name>
    <dbReference type="NCBI Taxonomy" id="296719"/>
    <lineage>
        <taxon>Eukaryota</taxon>
        <taxon>Viridiplantae</taxon>
        <taxon>Streptophyta</taxon>
        <taxon>Embryophyta</taxon>
        <taxon>Tracheophyta</taxon>
        <taxon>Spermatophyta</taxon>
        <taxon>Magnoliopsida</taxon>
        <taxon>Liliopsida</taxon>
        <taxon>Poales</taxon>
        <taxon>Bromeliaceae</taxon>
        <taxon>Bromelioideae</taxon>
        <taxon>Ananas</taxon>
    </lineage>
</organism>
<evidence type="ECO:0000256" key="2">
    <source>
        <dbReference type="ARBA" id="ARBA00022737"/>
    </source>
</evidence>
<evidence type="ECO:0000256" key="1">
    <source>
        <dbReference type="ARBA" id="ARBA00022723"/>
    </source>
</evidence>
<dbReference type="PANTHER" id="PTHR12326:SF3">
    <property type="entry name" value="DIFFERENTIALLY EXPRESSED IN FDCP 8 HOMOLOG"/>
    <property type="match status" value="1"/>
</dbReference>
<sequence>MPALPVMMETISNRIFEHITQQCLECYDAGVPCNARQACNDPSSLIFPFQEAEAAKCGSCGSIFHKPCFEKLKGCPCVKSTPIINRRMGPTVEVNHGASIKSDRGSDEPIHPPPSSSTSGFFSGIFSKVRQMKYGNAENAPTVILMGSLPSTSM</sequence>
<feature type="domain" description="Rubicon Homology" evidence="6">
    <location>
        <begin position="3"/>
        <end position="81"/>
    </location>
</feature>
<dbReference type="AlphaFoldDB" id="A0A6V7NYM8"/>
<keyword evidence="4" id="KW-0862">Zinc</keyword>
<proteinExistence type="predicted"/>
<dbReference type="EMBL" id="LR862143">
    <property type="protein sequence ID" value="CAD1823659.1"/>
    <property type="molecule type" value="Genomic_DNA"/>
</dbReference>
<feature type="compositionally biased region" description="Basic and acidic residues" evidence="5">
    <location>
        <begin position="101"/>
        <end position="110"/>
    </location>
</feature>
<dbReference type="PANTHER" id="PTHR12326">
    <property type="entry name" value="PLECKSTRIN HOMOLOGY DOMAIN CONTAINING PROTEIN"/>
    <property type="match status" value="1"/>
</dbReference>
<name>A0A6V7NYM8_ANACO</name>
<protein>
    <recommendedName>
        <fullName evidence="6">Rubicon Homology domain-containing protein</fullName>
    </recommendedName>
</protein>
<feature type="region of interest" description="Disordered" evidence="5">
    <location>
        <begin position="97"/>
        <end position="119"/>
    </location>
</feature>
<dbReference type="Pfam" id="PF13901">
    <property type="entry name" value="RH_dom"/>
    <property type="match status" value="1"/>
</dbReference>
<evidence type="ECO:0000256" key="4">
    <source>
        <dbReference type="ARBA" id="ARBA00022833"/>
    </source>
</evidence>
<dbReference type="GO" id="GO:0008270">
    <property type="term" value="F:zinc ion binding"/>
    <property type="evidence" value="ECO:0007669"/>
    <property type="project" value="UniProtKB-KW"/>
</dbReference>